<dbReference type="GeneTree" id="ENSGT01120000272025"/>
<reference evidence="4" key="2">
    <citation type="submission" date="2025-08" db="UniProtKB">
        <authorList>
            <consortium name="Ensembl"/>
        </authorList>
    </citation>
    <scope>IDENTIFICATION</scope>
</reference>
<dbReference type="PANTHER" id="PTHR11639">
    <property type="entry name" value="S100 CALCIUM-BINDING PROTEIN"/>
    <property type="match status" value="1"/>
</dbReference>
<keyword evidence="5" id="KW-1185">Reference proteome</keyword>
<sequence>MESAIKSLVTVYLKSSRGKDNLGEKDFQNLVKKQLGNILSDTDSSAAIKEMRKGLDENHDGNISFSEYMSLIGYVANSVSESKCASNAAAS</sequence>
<dbReference type="InterPro" id="IPR018247">
    <property type="entry name" value="EF_Hand_1_Ca_BS"/>
</dbReference>
<dbReference type="GO" id="GO:0005615">
    <property type="term" value="C:extracellular space"/>
    <property type="evidence" value="ECO:0007669"/>
    <property type="project" value="TreeGrafter"/>
</dbReference>
<evidence type="ECO:0000313" key="4">
    <source>
        <dbReference type="Ensembl" id="ENSMMDP00005031608.1"/>
    </source>
</evidence>
<dbReference type="AlphaFoldDB" id="A0A667YZ03"/>
<evidence type="ECO:0000256" key="2">
    <source>
        <dbReference type="ARBA" id="ARBA00022837"/>
    </source>
</evidence>
<evidence type="ECO:0000313" key="5">
    <source>
        <dbReference type="Proteomes" id="UP000472263"/>
    </source>
</evidence>
<keyword evidence="2" id="KW-0106">Calcium</keyword>
<protein>
    <submittedName>
        <fullName evidence="4">Protein S100-A16-like</fullName>
    </submittedName>
</protein>
<dbReference type="Pfam" id="PF01023">
    <property type="entry name" value="S_100"/>
    <property type="match status" value="1"/>
</dbReference>
<dbReference type="PROSITE" id="PS00018">
    <property type="entry name" value="EF_HAND_1"/>
    <property type="match status" value="1"/>
</dbReference>
<dbReference type="Proteomes" id="UP000472263">
    <property type="component" value="Chromosome 16"/>
</dbReference>
<dbReference type="InterPro" id="IPR013787">
    <property type="entry name" value="S100_Ca-bd_sub"/>
</dbReference>
<dbReference type="InterPro" id="IPR002048">
    <property type="entry name" value="EF_hand_dom"/>
</dbReference>
<evidence type="ECO:0000259" key="3">
    <source>
        <dbReference type="PROSITE" id="PS50222"/>
    </source>
</evidence>
<dbReference type="GO" id="GO:0048471">
    <property type="term" value="C:perinuclear region of cytoplasm"/>
    <property type="evidence" value="ECO:0007669"/>
    <property type="project" value="TreeGrafter"/>
</dbReference>
<gene>
    <name evidence="4" type="primary">si:ch211-105c13.3</name>
</gene>
<dbReference type="GO" id="GO:0048306">
    <property type="term" value="F:calcium-dependent protein binding"/>
    <property type="evidence" value="ECO:0007669"/>
    <property type="project" value="TreeGrafter"/>
</dbReference>
<dbReference type="SUPFAM" id="SSF47473">
    <property type="entry name" value="EF-hand"/>
    <property type="match status" value="1"/>
</dbReference>
<dbReference type="Gene3D" id="1.10.238.10">
    <property type="entry name" value="EF-hand"/>
    <property type="match status" value="1"/>
</dbReference>
<organism evidence="4 5">
    <name type="scientific">Myripristis murdjan</name>
    <name type="common">pinecone soldierfish</name>
    <dbReference type="NCBI Taxonomy" id="586833"/>
    <lineage>
        <taxon>Eukaryota</taxon>
        <taxon>Metazoa</taxon>
        <taxon>Chordata</taxon>
        <taxon>Craniata</taxon>
        <taxon>Vertebrata</taxon>
        <taxon>Euteleostomi</taxon>
        <taxon>Actinopterygii</taxon>
        <taxon>Neopterygii</taxon>
        <taxon>Teleostei</taxon>
        <taxon>Neoteleostei</taxon>
        <taxon>Acanthomorphata</taxon>
        <taxon>Holocentriformes</taxon>
        <taxon>Holocentridae</taxon>
        <taxon>Myripristis</taxon>
    </lineage>
</organism>
<proteinExistence type="predicted"/>
<dbReference type="PANTHER" id="PTHR11639:SF115">
    <property type="entry name" value="S100 CALCIUM-BINDING PROTEIN U-RELATED"/>
    <property type="match status" value="1"/>
</dbReference>
<dbReference type="GO" id="GO:0005509">
    <property type="term" value="F:calcium ion binding"/>
    <property type="evidence" value="ECO:0007669"/>
    <property type="project" value="InterPro"/>
</dbReference>
<dbReference type="SMART" id="SM01394">
    <property type="entry name" value="S_100"/>
    <property type="match status" value="1"/>
</dbReference>
<evidence type="ECO:0000256" key="1">
    <source>
        <dbReference type="ARBA" id="ARBA00022723"/>
    </source>
</evidence>
<dbReference type="Ensembl" id="ENSMMDT00005032323.1">
    <property type="protein sequence ID" value="ENSMMDP00005031608.1"/>
    <property type="gene ID" value="ENSMMDG00005014921.1"/>
</dbReference>
<feature type="domain" description="EF-hand" evidence="3">
    <location>
        <begin position="43"/>
        <end position="78"/>
    </location>
</feature>
<dbReference type="PROSITE" id="PS50222">
    <property type="entry name" value="EF_HAND_2"/>
    <property type="match status" value="1"/>
</dbReference>
<dbReference type="InterPro" id="IPR011992">
    <property type="entry name" value="EF-hand-dom_pair"/>
</dbReference>
<reference evidence="4" key="3">
    <citation type="submission" date="2025-09" db="UniProtKB">
        <authorList>
            <consortium name="Ensembl"/>
        </authorList>
    </citation>
    <scope>IDENTIFICATION</scope>
</reference>
<keyword evidence="1" id="KW-0479">Metal-binding</keyword>
<name>A0A667YZ03_9TELE</name>
<reference evidence="4" key="1">
    <citation type="submission" date="2019-06" db="EMBL/GenBank/DDBJ databases">
        <authorList>
            <consortium name="Wellcome Sanger Institute Data Sharing"/>
        </authorList>
    </citation>
    <scope>NUCLEOTIDE SEQUENCE [LARGE SCALE GENOMIC DNA]</scope>
</reference>
<accession>A0A667YZ03</accession>
<dbReference type="InParanoid" id="A0A667YZ03"/>